<evidence type="ECO:0000256" key="3">
    <source>
        <dbReference type="ARBA" id="ARBA00013365"/>
    </source>
</evidence>
<keyword evidence="11" id="KW-1185">Reference proteome</keyword>
<keyword evidence="7" id="KW-0235">DNA replication</keyword>
<keyword evidence="7" id="KW-0255">Endonuclease</keyword>
<protein>
    <recommendedName>
        <fullName evidence="3 7">Nuclease SbcCD subunit D</fullName>
    </recommendedName>
</protein>
<proteinExistence type="inferred from homology"/>
<reference evidence="10" key="1">
    <citation type="submission" date="2021-03" db="EMBL/GenBank/DDBJ databases">
        <title>Actinotalea soli sp. nov., isolated from soil.</title>
        <authorList>
            <person name="Ping W."/>
            <person name="Zhang J."/>
        </authorList>
    </citation>
    <scope>NUCLEOTIDE SEQUENCE</scope>
    <source>
        <strain evidence="10">BY-33</strain>
    </source>
</reference>
<accession>A0A939LPM5</accession>
<dbReference type="PANTHER" id="PTHR30337">
    <property type="entry name" value="COMPONENT OF ATP-DEPENDENT DSDNA EXONUCLEASE"/>
    <property type="match status" value="1"/>
</dbReference>
<dbReference type="GO" id="GO:0006310">
    <property type="term" value="P:DNA recombination"/>
    <property type="evidence" value="ECO:0007669"/>
    <property type="project" value="UniProtKB-KW"/>
</dbReference>
<organism evidence="10 11">
    <name type="scientific">Actinotalea soli</name>
    <dbReference type="NCBI Taxonomy" id="2819234"/>
    <lineage>
        <taxon>Bacteria</taxon>
        <taxon>Bacillati</taxon>
        <taxon>Actinomycetota</taxon>
        <taxon>Actinomycetes</taxon>
        <taxon>Micrococcales</taxon>
        <taxon>Cellulomonadaceae</taxon>
        <taxon>Actinotalea</taxon>
    </lineage>
</organism>
<evidence type="ECO:0000259" key="8">
    <source>
        <dbReference type="Pfam" id="PF00149"/>
    </source>
</evidence>
<dbReference type="InterPro" id="IPR004843">
    <property type="entry name" value="Calcineurin-like_PHP"/>
</dbReference>
<gene>
    <name evidence="7" type="primary">sbcD</name>
    <name evidence="10" type="ORF">J4G33_06085</name>
</gene>
<comment type="function">
    <text evidence="7">SbcCD cleaves DNA hairpin structures. These structures can inhibit DNA replication and are intermediates in certain DNA recombination reactions. The complex acts as a 3'-&gt;5' double strand exonuclease that can open hairpins. It also has a 5' single-strand endonuclease activity.</text>
</comment>
<dbReference type="InterPro" id="IPR050535">
    <property type="entry name" value="DNA_Repair-Maintenance_Comp"/>
</dbReference>
<feature type="domain" description="Nuclease SbcCD subunit D C-terminal" evidence="9">
    <location>
        <begin position="293"/>
        <end position="379"/>
    </location>
</feature>
<dbReference type="CDD" id="cd00840">
    <property type="entry name" value="MPP_Mre11_N"/>
    <property type="match status" value="1"/>
</dbReference>
<keyword evidence="5 7" id="KW-0378">Hydrolase</keyword>
<dbReference type="InterPro" id="IPR029052">
    <property type="entry name" value="Metallo-depent_PP-like"/>
</dbReference>
<evidence type="ECO:0000313" key="11">
    <source>
        <dbReference type="Proteomes" id="UP000664209"/>
    </source>
</evidence>
<keyword evidence="6 7" id="KW-0269">Exonuclease</keyword>
<dbReference type="InterPro" id="IPR026843">
    <property type="entry name" value="SbcD_C"/>
</dbReference>
<dbReference type="InterPro" id="IPR041796">
    <property type="entry name" value="Mre11_N"/>
</dbReference>
<keyword evidence="7" id="KW-0233">DNA recombination</keyword>
<feature type="domain" description="Calcineurin-like phosphoesterase" evidence="8">
    <location>
        <begin position="1"/>
        <end position="159"/>
    </location>
</feature>
<dbReference type="RefSeq" id="WP_208055028.1">
    <property type="nucleotide sequence ID" value="NZ_JAGEMK010000002.1"/>
</dbReference>
<dbReference type="NCBIfam" id="TIGR00619">
    <property type="entry name" value="sbcd"/>
    <property type="match status" value="1"/>
</dbReference>
<dbReference type="EMBL" id="JAGEMK010000002">
    <property type="protein sequence ID" value="MBO1751368.1"/>
    <property type="molecule type" value="Genomic_DNA"/>
</dbReference>
<dbReference type="InterPro" id="IPR004593">
    <property type="entry name" value="SbcD"/>
</dbReference>
<keyword evidence="4 7" id="KW-0540">Nuclease</keyword>
<dbReference type="Pfam" id="PF12320">
    <property type="entry name" value="SbcD_C"/>
    <property type="match status" value="1"/>
</dbReference>
<comment type="similarity">
    <text evidence="1 7">Belongs to the SbcD family.</text>
</comment>
<dbReference type="GO" id="GO:0006260">
    <property type="term" value="P:DNA replication"/>
    <property type="evidence" value="ECO:0007669"/>
    <property type="project" value="UniProtKB-KW"/>
</dbReference>
<dbReference type="AlphaFoldDB" id="A0A939LPM5"/>
<evidence type="ECO:0000256" key="2">
    <source>
        <dbReference type="ARBA" id="ARBA00011322"/>
    </source>
</evidence>
<evidence type="ECO:0000256" key="6">
    <source>
        <dbReference type="ARBA" id="ARBA00022839"/>
    </source>
</evidence>
<dbReference type="PANTHER" id="PTHR30337:SF0">
    <property type="entry name" value="NUCLEASE SBCCD SUBUNIT D"/>
    <property type="match status" value="1"/>
</dbReference>
<dbReference type="GO" id="GO:0008408">
    <property type="term" value="F:3'-5' exonuclease activity"/>
    <property type="evidence" value="ECO:0007669"/>
    <property type="project" value="InterPro"/>
</dbReference>
<evidence type="ECO:0000259" key="9">
    <source>
        <dbReference type="Pfam" id="PF12320"/>
    </source>
</evidence>
<evidence type="ECO:0000256" key="7">
    <source>
        <dbReference type="RuleBase" id="RU363069"/>
    </source>
</evidence>
<sequence>MRILHTSDWHLGRTLHGVDLLGHQAEYLDHLVELVRSESVEAVVVSGDVYDRAVPPVEAVQLLANALDRLSAHAQVVVTPGNHDSAIRLGFASSLLRDGVHVRARVADVGRPVELHGEDGAPTLVYALPYLDPDVVRRELAEEDDEDGSVRPLPRSHEAVMAAAMRRVRADRAARSTGSGTAGPVRSVVMAHAFVVGGEASESERDIRVGGVDSVPAGVFAGVDYVALGHLHGPQRLRSPQQAEGDRGPVLQYSGSPLAYSFSERNQRKASVLVELGADGVVGEPELIPAPVPRRLAEVTGTLEELLGATGEAHVQDWVRVVVTDASRPSELYARVRDRFPHALAVEHRPAGGAVSDRATVVTAARDPLEVTADFVEHVTGTAPTEAELAVLRRAYEDVLAAERSA</sequence>
<evidence type="ECO:0000256" key="1">
    <source>
        <dbReference type="ARBA" id="ARBA00010555"/>
    </source>
</evidence>
<dbReference type="SUPFAM" id="SSF56300">
    <property type="entry name" value="Metallo-dependent phosphatases"/>
    <property type="match status" value="1"/>
</dbReference>
<dbReference type="GO" id="GO:0004519">
    <property type="term" value="F:endonuclease activity"/>
    <property type="evidence" value="ECO:0007669"/>
    <property type="project" value="UniProtKB-KW"/>
</dbReference>
<dbReference type="Gene3D" id="3.60.21.10">
    <property type="match status" value="1"/>
</dbReference>
<comment type="caution">
    <text evidence="10">The sequence shown here is derived from an EMBL/GenBank/DDBJ whole genome shotgun (WGS) entry which is preliminary data.</text>
</comment>
<evidence type="ECO:0000256" key="4">
    <source>
        <dbReference type="ARBA" id="ARBA00022722"/>
    </source>
</evidence>
<evidence type="ECO:0000256" key="5">
    <source>
        <dbReference type="ARBA" id="ARBA00022801"/>
    </source>
</evidence>
<name>A0A939LPM5_9CELL</name>
<dbReference type="Pfam" id="PF00149">
    <property type="entry name" value="Metallophos"/>
    <property type="match status" value="1"/>
</dbReference>
<comment type="subunit">
    <text evidence="2 7">Heterodimer of SbcC and SbcD.</text>
</comment>
<evidence type="ECO:0000313" key="10">
    <source>
        <dbReference type="EMBL" id="MBO1751368.1"/>
    </source>
</evidence>
<dbReference type="Proteomes" id="UP000664209">
    <property type="component" value="Unassembled WGS sequence"/>
</dbReference>